<keyword evidence="3 7" id="KW-0694">RNA-binding</keyword>
<dbReference type="GO" id="GO:0003735">
    <property type="term" value="F:structural constituent of ribosome"/>
    <property type="evidence" value="ECO:0007669"/>
    <property type="project" value="InterPro"/>
</dbReference>
<gene>
    <name evidence="7" type="primary">rplR</name>
    <name evidence="8" type="ORF">SAMN05444278_102241</name>
</gene>
<dbReference type="Gene3D" id="3.30.420.100">
    <property type="match status" value="1"/>
</dbReference>
<name>A0A1M4U8U8_9FLAO</name>
<dbReference type="Pfam" id="PF00861">
    <property type="entry name" value="Ribosomal_L18p"/>
    <property type="match status" value="1"/>
</dbReference>
<dbReference type="GO" id="GO:0022625">
    <property type="term" value="C:cytosolic large ribosomal subunit"/>
    <property type="evidence" value="ECO:0007669"/>
    <property type="project" value="TreeGrafter"/>
</dbReference>
<dbReference type="InterPro" id="IPR057268">
    <property type="entry name" value="Ribosomal_L18"/>
</dbReference>
<dbReference type="CDD" id="cd00432">
    <property type="entry name" value="Ribosomal_L18_L5e"/>
    <property type="match status" value="1"/>
</dbReference>
<dbReference type="NCBIfam" id="TIGR00060">
    <property type="entry name" value="L18_bact"/>
    <property type="match status" value="1"/>
</dbReference>
<dbReference type="OrthoDB" id="9810939at2"/>
<dbReference type="HAMAP" id="MF_01337_B">
    <property type="entry name" value="Ribosomal_uL18_B"/>
    <property type="match status" value="1"/>
</dbReference>
<evidence type="ECO:0000256" key="6">
    <source>
        <dbReference type="ARBA" id="ARBA00035197"/>
    </source>
</evidence>
<keyword evidence="5 7" id="KW-0687">Ribonucleoprotein</keyword>
<evidence type="ECO:0000256" key="2">
    <source>
        <dbReference type="ARBA" id="ARBA00022730"/>
    </source>
</evidence>
<protein>
    <recommendedName>
        <fullName evidence="6 7">Large ribosomal subunit protein uL18</fullName>
    </recommendedName>
</protein>
<proteinExistence type="inferred from homology"/>
<dbReference type="GO" id="GO:0006412">
    <property type="term" value="P:translation"/>
    <property type="evidence" value="ECO:0007669"/>
    <property type="project" value="UniProtKB-UniRule"/>
</dbReference>
<dbReference type="EMBL" id="FQTW01000002">
    <property type="protein sequence ID" value="SHE53145.1"/>
    <property type="molecule type" value="Genomic_DNA"/>
</dbReference>
<dbReference type="SUPFAM" id="SSF53137">
    <property type="entry name" value="Translational machinery components"/>
    <property type="match status" value="1"/>
</dbReference>
<comment type="similarity">
    <text evidence="1 7">Belongs to the universal ribosomal protein uL18 family.</text>
</comment>
<dbReference type="GO" id="GO:0008097">
    <property type="term" value="F:5S rRNA binding"/>
    <property type="evidence" value="ECO:0007669"/>
    <property type="project" value="TreeGrafter"/>
</dbReference>
<keyword evidence="4 7" id="KW-0689">Ribosomal protein</keyword>
<keyword evidence="9" id="KW-1185">Reference proteome</keyword>
<evidence type="ECO:0000313" key="9">
    <source>
        <dbReference type="Proteomes" id="UP000184462"/>
    </source>
</evidence>
<dbReference type="RefSeq" id="WP_073192308.1">
    <property type="nucleotide sequence ID" value="NZ_FQTW01000002.1"/>
</dbReference>
<evidence type="ECO:0000256" key="1">
    <source>
        <dbReference type="ARBA" id="ARBA00007116"/>
    </source>
</evidence>
<dbReference type="AlphaFoldDB" id="A0A1M4U8U8"/>
<evidence type="ECO:0000256" key="3">
    <source>
        <dbReference type="ARBA" id="ARBA00022884"/>
    </source>
</evidence>
<dbReference type="FunFam" id="3.30.420.100:FF:000001">
    <property type="entry name" value="50S ribosomal protein L18"/>
    <property type="match status" value="1"/>
</dbReference>
<dbReference type="InterPro" id="IPR005484">
    <property type="entry name" value="Ribosomal_uL18_bac/plant/anim"/>
</dbReference>
<dbReference type="STRING" id="1155689.SAMN05444278_102241"/>
<comment type="subunit">
    <text evidence="7">Part of the 50S ribosomal subunit; part of the 5S rRNA/L5/L18/L25 subcomplex. Contacts the 5S and 23S rRNAs.</text>
</comment>
<dbReference type="InterPro" id="IPR004389">
    <property type="entry name" value="Ribosomal_uL18_bac-type"/>
</dbReference>
<dbReference type="PANTHER" id="PTHR12899:SF3">
    <property type="entry name" value="LARGE RIBOSOMAL SUBUNIT PROTEIN UL18M"/>
    <property type="match status" value="1"/>
</dbReference>
<sequence length="118" mass="12846">MAFSKEVRRLKIRKRIRKTITGTASKPRLSVYRSNKCIYAQLIDDVNGVTLLSASSRDKDVNVDGLNKSEAAKVVGETVAKKALNAGINSVSFDRGGYLYHGRVKSLAEGARSGGLKF</sequence>
<keyword evidence="2 7" id="KW-0699">rRNA-binding</keyword>
<evidence type="ECO:0000256" key="4">
    <source>
        <dbReference type="ARBA" id="ARBA00022980"/>
    </source>
</evidence>
<organism evidence="8 9">
    <name type="scientific">Psychroflexus salarius</name>
    <dbReference type="NCBI Taxonomy" id="1155689"/>
    <lineage>
        <taxon>Bacteria</taxon>
        <taxon>Pseudomonadati</taxon>
        <taxon>Bacteroidota</taxon>
        <taxon>Flavobacteriia</taxon>
        <taxon>Flavobacteriales</taxon>
        <taxon>Flavobacteriaceae</taxon>
        <taxon>Psychroflexus</taxon>
    </lineage>
</organism>
<dbReference type="Proteomes" id="UP000184462">
    <property type="component" value="Unassembled WGS sequence"/>
</dbReference>
<dbReference type="PANTHER" id="PTHR12899">
    <property type="entry name" value="39S RIBOSOMAL PROTEIN L18, MITOCHONDRIAL"/>
    <property type="match status" value="1"/>
</dbReference>
<comment type="function">
    <text evidence="7">This is one of the proteins that bind and probably mediate the attachment of the 5S RNA into the large ribosomal subunit, where it forms part of the central protuberance.</text>
</comment>
<evidence type="ECO:0000256" key="7">
    <source>
        <dbReference type="HAMAP-Rule" id="MF_01337"/>
    </source>
</evidence>
<accession>A0A1M4U8U8</accession>
<evidence type="ECO:0000256" key="5">
    <source>
        <dbReference type="ARBA" id="ARBA00023274"/>
    </source>
</evidence>
<evidence type="ECO:0000313" key="8">
    <source>
        <dbReference type="EMBL" id="SHE53145.1"/>
    </source>
</evidence>
<reference evidence="8 9" key="1">
    <citation type="submission" date="2016-11" db="EMBL/GenBank/DDBJ databases">
        <authorList>
            <person name="Jaros S."/>
            <person name="Januszkiewicz K."/>
            <person name="Wedrychowicz H."/>
        </authorList>
    </citation>
    <scope>NUCLEOTIDE SEQUENCE [LARGE SCALE GENOMIC DNA]</scope>
    <source>
        <strain evidence="8 9">DSM 25661</strain>
    </source>
</reference>